<dbReference type="GO" id="GO:0110001">
    <property type="term" value="C:toxin-antitoxin complex"/>
    <property type="evidence" value="ECO:0007669"/>
    <property type="project" value="InterPro"/>
</dbReference>
<dbReference type="InterPro" id="IPR008201">
    <property type="entry name" value="HepT-like"/>
</dbReference>
<evidence type="ECO:0000256" key="4">
    <source>
        <dbReference type="ARBA" id="ARBA00024207"/>
    </source>
</evidence>
<protein>
    <submittedName>
        <fullName evidence="5">Uncharacterized conserved protein YutE, UPF0331/DUF86 family</fullName>
    </submittedName>
</protein>
<keyword evidence="2" id="KW-0540">Nuclease</keyword>
<dbReference type="GO" id="GO:0016787">
    <property type="term" value="F:hydrolase activity"/>
    <property type="evidence" value="ECO:0007669"/>
    <property type="project" value="UniProtKB-KW"/>
</dbReference>
<keyword evidence="1" id="KW-1277">Toxin-antitoxin system</keyword>
<dbReference type="InterPro" id="IPR052379">
    <property type="entry name" value="Type_VII_TA_RNase"/>
</dbReference>
<dbReference type="PANTHER" id="PTHR33397:SF5">
    <property type="entry name" value="RNASE YUTE-RELATED"/>
    <property type="match status" value="1"/>
</dbReference>
<dbReference type="EMBL" id="CP027806">
    <property type="protein sequence ID" value="AXJ01701.1"/>
    <property type="molecule type" value="Genomic_DNA"/>
</dbReference>
<evidence type="ECO:0000313" key="5">
    <source>
        <dbReference type="EMBL" id="AXJ01701.1"/>
    </source>
</evidence>
<accession>A0A345UMJ9</accession>
<reference evidence="5 6" key="1">
    <citation type="submission" date="2018-03" db="EMBL/GenBank/DDBJ databases">
        <title>Phenotypic and genomic properties of Cyclonatronum proteinivorum gen. nov., sp. nov., a haloalkaliphilic bacteroidete from soda lakes possessing Na+-translocating rhodopsin.</title>
        <authorList>
            <person name="Toshchakov S.V."/>
            <person name="Korzhenkov A."/>
            <person name="Samarov N.I."/>
            <person name="Kublanov I.V."/>
            <person name="Muntyan M.S."/>
            <person name="Sorokin D.Y."/>
        </authorList>
    </citation>
    <scope>NUCLEOTIDE SEQUENCE [LARGE SCALE GENOMIC DNA]</scope>
    <source>
        <strain evidence="5 6">Omega</strain>
    </source>
</reference>
<dbReference type="NCBIfam" id="NF047751">
    <property type="entry name" value="HepT_toxin"/>
    <property type="match status" value="1"/>
</dbReference>
<dbReference type="Gene3D" id="1.20.120.580">
    <property type="entry name" value="bsu32300-like"/>
    <property type="match status" value="1"/>
</dbReference>
<evidence type="ECO:0000256" key="1">
    <source>
        <dbReference type="ARBA" id="ARBA00022649"/>
    </source>
</evidence>
<proteinExistence type="inferred from homology"/>
<dbReference type="RefSeq" id="WP_114984860.1">
    <property type="nucleotide sequence ID" value="NZ_CP027806.1"/>
</dbReference>
<gene>
    <name evidence="5" type="ORF">CYPRO_2459</name>
</gene>
<comment type="similarity">
    <text evidence="4">Belongs to the HepT RNase toxin family.</text>
</comment>
<dbReference type="PANTHER" id="PTHR33397">
    <property type="entry name" value="UPF0331 PROTEIN YUTE"/>
    <property type="match status" value="1"/>
</dbReference>
<dbReference type="KEGG" id="cprv:CYPRO_2459"/>
<sequence>MLEARLQQLETNIAQLKAMKAAVLSSDSFQKDLQQQWALRYGLFESVQIVIDISCHLVSKHNLGTQNSYRDCIDALEKFRYITPDLADDIRGMIGLRNILIHEYVRIDINRLAAFLSDLSPFERFVQVMKDYVSNA</sequence>
<evidence type="ECO:0000256" key="3">
    <source>
        <dbReference type="ARBA" id="ARBA00022801"/>
    </source>
</evidence>
<dbReference type="Proteomes" id="UP000254808">
    <property type="component" value="Chromosome"/>
</dbReference>
<evidence type="ECO:0000313" key="6">
    <source>
        <dbReference type="Proteomes" id="UP000254808"/>
    </source>
</evidence>
<dbReference type="OrthoDB" id="955324at2"/>
<dbReference type="GO" id="GO:0004540">
    <property type="term" value="F:RNA nuclease activity"/>
    <property type="evidence" value="ECO:0007669"/>
    <property type="project" value="InterPro"/>
</dbReference>
<dbReference type="AlphaFoldDB" id="A0A345UMJ9"/>
<keyword evidence="3" id="KW-0378">Hydrolase</keyword>
<name>A0A345UMJ9_9BACT</name>
<dbReference type="InterPro" id="IPR037038">
    <property type="entry name" value="HepT-like_sf"/>
</dbReference>
<evidence type="ECO:0000256" key="2">
    <source>
        <dbReference type="ARBA" id="ARBA00022722"/>
    </source>
</evidence>
<keyword evidence="6" id="KW-1185">Reference proteome</keyword>
<organism evidence="5 6">
    <name type="scientific">Cyclonatronum proteinivorum</name>
    <dbReference type="NCBI Taxonomy" id="1457365"/>
    <lineage>
        <taxon>Bacteria</taxon>
        <taxon>Pseudomonadati</taxon>
        <taxon>Balneolota</taxon>
        <taxon>Balneolia</taxon>
        <taxon>Balneolales</taxon>
        <taxon>Cyclonatronaceae</taxon>
        <taxon>Cyclonatronum</taxon>
    </lineage>
</organism>
<dbReference type="Pfam" id="PF01934">
    <property type="entry name" value="HepT-like"/>
    <property type="match status" value="1"/>
</dbReference>